<reference evidence="2" key="2">
    <citation type="journal article" date="2014" name="ISME J.">
        <title>Microbial stratification in low pH oxic and suboxic macroscopic growths along an acid mine drainage.</title>
        <authorList>
            <person name="Mendez-Garcia C."/>
            <person name="Mesa V."/>
            <person name="Sprenger R.R."/>
            <person name="Richter M."/>
            <person name="Diez M.S."/>
            <person name="Solano J."/>
            <person name="Bargiela R."/>
            <person name="Golyshina O.V."/>
            <person name="Manteca A."/>
            <person name="Ramos J.L."/>
            <person name="Gallego J.R."/>
            <person name="Llorente I."/>
            <person name="Martins Dos Santos V.A."/>
            <person name="Jensen O.N."/>
            <person name="Pelaez A.I."/>
            <person name="Sanchez J."/>
            <person name="Ferrer M."/>
        </authorList>
    </citation>
    <scope>NUCLEOTIDE SEQUENCE</scope>
</reference>
<reference evidence="2" key="1">
    <citation type="submission" date="2013-08" db="EMBL/GenBank/DDBJ databases">
        <authorList>
            <person name="Mendez C."/>
            <person name="Richter M."/>
            <person name="Ferrer M."/>
            <person name="Sanchez J."/>
        </authorList>
    </citation>
    <scope>NUCLEOTIDE SEQUENCE</scope>
</reference>
<dbReference type="GO" id="GO:0004386">
    <property type="term" value="F:helicase activity"/>
    <property type="evidence" value="ECO:0007669"/>
    <property type="project" value="UniProtKB-KW"/>
</dbReference>
<keyword evidence="2" id="KW-0067">ATP-binding</keyword>
<feature type="non-terminal residue" evidence="2">
    <location>
        <position position="174"/>
    </location>
</feature>
<comment type="caution">
    <text evidence="2">The sequence shown here is derived from an EMBL/GenBank/DDBJ whole genome shotgun (WGS) entry which is preliminary data.</text>
</comment>
<evidence type="ECO:0000313" key="2">
    <source>
        <dbReference type="EMBL" id="EQD78488.1"/>
    </source>
</evidence>
<gene>
    <name evidence="2" type="ORF">B1B_00694</name>
</gene>
<sequence length="174" mass="18893">MQDAEPEVVEPAAPTSEPAGDVAQVEPEEETGLGHALIDRVQDLRAATAVVKVIEMPKTGRMGVVLPTMQPDQYRYVSWPPDHPLIVQGQPGTGKTVIAAHRAVYLTSVEREMARVARIAIVGPSDNYVEHVAPIVSELKEPQAEIRILSLPAFLQSIVGLRNRPKPSAIGRIE</sequence>
<feature type="region of interest" description="Disordered" evidence="1">
    <location>
        <begin position="1"/>
        <end position="30"/>
    </location>
</feature>
<name>T1CB26_9ZZZZ</name>
<organism evidence="2">
    <name type="scientific">mine drainage metagenome</name>
    <dbReference type="NCBI Taxonomy" id="410659"/>
    <lineage>
        <taxon>unclassified sequences</taxon>
        <taxon>metagenomes</taxon>
        <taxon>ecological metagenomes</taxon>
    </lineage>
</organism>
<keyword evidence="2" id="KW-0378">Hydrolase</keyword>
<accession>T1CB26</accession>
<dbReference type="Gene3D" id="3.40.50.300">
    <property type="entry name" value="P-loop containing nucleotide triphosphate hydrolases"/>
    <property type="match status" value="1"/>
</dbReference>
<keyword evidence="2" id="KW-0347">Helicase</keyword>
<dbReference type="InterPro" id="IPR027417">
    <property type="entry name" value="P-loop_NTPase"/>
</dbReference>
<evidence type="ECO:0000256" key="1">
    <source>
        <dbReference type="SAM" id="MobiDB-lite"/>
    </source>
</evidence>
<dbReference type="SUPFAM" id="SSF52540">
    <property type="entry name" value="P-loop containing nucleoside triphosphate hydrolases"/>
    <property type="match status" value="1"/>
</dbReference>
<dbReference type="EMBL" id="AUZY01000516">
    <property type="protein sequence ID" value="EQD78488.1"/>
    <property type="molecule type" value="Genomic_DNA"/>
</dbReference>
<protein>
    <submittedName>
        <fullName evidence="2">ATP-dependent DNA helicase</fullName>
    </submittedName>
</protein>
<dbReference type="AlphaFoldDB" id="T1CB26"/>
<keyword evidence="2" id="KW-0547">Nucleotide-binding</keyword>
<proteinExistence type="predicted"/>